<dbReference type="InterPro" id="IPR030383">
    <property type="entry name" value="G_VLIG_dom"/>
</dbReference>
<dbReference type="GO" id="GO:0005525">
    <property type="term" value="F:GTP binding"/>
    <property type="evidence" value="ECO:0007669"/>
    <property type="project" value="InterPro"/>
</dbReference>
<dbReference type="PROSITE" id="PS51717">
    <property type="entry name" value="G_VLIG"/>
    <property type="match status" value="1"/>
</dbReference>
<dbReference type="PANTHER" id="PTHR22796:SF1">
    <property type="entry name" value="VWFA DOMAIN-CONTAINING PROTEIN"/>
    <property type="match status" value="1"/>
</dbReference>
<reference evidence="6 7" key="1">
    <citation type="submission" date="2014-06" db="EMBL/GenBank/DDBJ databases">
        <authorList>
            <person name="Swart Estienne"/>
        </authorList>
    </citation>
    <scope>NUCLEOTIDE SEQUENCE [LARGE SCALE GENOMIC DNA]</scope>
    <source>
        <strain evidence="6 7">130c</strain>
    </source>
</reference>
<dbReference type="InterPro" id="IPR027417">
    <property type="entry name" value="P-loop_NTPase"/>
</dbReference>
<dbReference type="OrthoDB" id="422053at2759"/>
<dbReference type="EMBL" id="CCKQ01012350">
    <property type="protein sequence ID" value="CDW83961.1"/>
    <property type="molecule type" value="Genomic_DNA"/>
</dbReference>
<evidence type="ECO:0000256" key="2">
    <source>
        <dbReference type="ARBA" id="ARBA00022525"/>
    </source>
</evidence>
<dbReference type="PANTHER" id="PTHR22796">
    <property type="entry name" value="URG4-RELATED"/>
    <property type="match status" value="1"/>
</dbReference>
<name>A0A078APR7_STYLE</name>
<feature type="domain" description="VWFA" evidence="4">
    <location>
        <begin position="1891"/>
        <end position="2100"/>
    </location>
</feature>
<gene>
    <name evidence="6" type="primary">Contig13829.g14756</name>
    <name evidence="6" type="ORF">STYLEM_13016</name>
</gene>
<keyword evidence="3" id="KW-0732">Signal</keyword>
<dbReference type="InterPro" id="IPR056861">
    <property type="entry name" value="HMCN1-like_VWA"/>
</dbReference>
<dbReference type="SMART" id="SM00327">
    <property type="entry name" value="VWA"/>
    <property type="match status" value="1"/>
</dbReference>
<feature type="domain" description="VLIG-type G" evidence="5">
    <location>
        <begin position="1076"/>
        <end position="1143"/>
    </location>
</feature>
<dbReference type="Gene3D" id="3.40.50.300">
    <property type="entry name" value="P-loop containing nucleotide triphosphate hydrolases"/>
    <property type="match status" value="1"/>
</dbReference>
<dbReference type="Gene3D" id="3.40.50.410">
    <property type="entry name" value="von Willebrand factor, type A domain"/>
    <property type="match status" value="1"/>
</dbReference>
<evidence type="ECO:0008006" key="8">
    <source>
        <dbReference type="Google" id="ProtNLM"/>
    </source>
</evidence>
<evidence type="ECO:0000256" key="1">
    <source>
        <dbReference type="ARBA" id="ARBA00004613"/>
    </source>
</evidence>
<dbReference type="InterPro" id="IPR036465">
    <property type="entry name" value="vWFA_dom_sf"/>
</dbReference>
<evidence type="ECO:0000259" key="4">
    <source>
        <dbReference type="PROSITE" id="PS50234"/>
    </source>
</evidence>
<dbReference type="Pfam" id="PF25683">
    <property type="entry name" value="URGCP_GTPase"/>
    <property type="match status" value="1"/>
</dbReference>
<dbReference type="InterPro" id="IPR002035">
    <property type="entry name" value="VWF_A"/>
</dbReference>
<comment type="subcellular location">
    <subcellularLocation>
        <location evidence="1">Secreted</location>
    </subcellularLocation>
</comment>
<proteinExistence type="predicted"/>
<keyword evidence="7" id="KW-1185">Reference proteome</keyword>
<sequence length="2109" mass="244972">MNRQLTVEEEIQNFLLIHCQLQMEAIKIIWPCLEQAGFESLEEMLICEESLLQELGLKAHHARKIVQSAAQYKWQNEQQDQEESQINTFQKFNNQSSQYFDQPQNVLKRDPQEIKNSKFVAQDELKRHKQNGQQNATQYLIYESFNDKGSEYKMSKTRLNEEDFTKLISQIKEEQLNYLQVVGYYGDFERSLTYASAFLDTQIQLLPHLEFDEGLLAIKHREKIALIYKINPIVYFLRDRSEESSVSSSQVSTYIRYMLDVCEAIFVTPPKLLKVLNDNTTPYQEQINPGYYLREVNVSQIDSLKILKIPGSIGHIQNLDKYMAFGDNSRHFPSGLFKNERIEEYIKQKFSTDFIEQNSKQQQAAQKKDFTFEQLKQQVQIHWPKYETVFQNKKNERVLKQNLDKLLKGFVVKENQQEFGQRIQKLEDQYFVNHQNLQDQIKRDELSKLKGIFEAFFDRLGDSSCIAFGNDSNQYRNESDPHKKRKWLLDKADYYRAAKNQKFSESCDKKCGNYPYKVFQANYSQMAGQAKKAGSGGSSKLINWVELEKYYYQMFGEERNVLIHKDCRDQAKQAIVILLEDFIKYNDKIQEKYQELRQQEMRKALKDIEPLIQQKKIIQDITAEIRFISANMMNDTLNNKKEWSVNISDLNVLRYKFDQNQEHGHNIKIKNMHFLNDFSGFILFQNTPINRSSLYFFNTLKRDSDKFENRNIQPSNDSIFAFDNDSLRFFYCDNIDKKATLSIFNKDGHIIDTKQLVLYDLLSENKLEVKILDAILLPKNQKALLLNQDHCLYEYNFKDRNFSVTRITKSVNDGIHKDKFITEFVQPQNYDEKFLQIQATSDGSKIILRATKSIELYDLNWSRIQVFQLNQNFLFMKVFTDKLNHFLIIFSKSITECHQIGSLSSKTLQNDNVGHKVKKGDGNPILNYFYEAFKKYGPHSDFLGCPSKTQLYFSEENNPQNASILENYFKLLEMKSTIQFKIAKSQDILKRDFINQKQSFIDTHKFEMIMASRVPLHLATIENSTLIPLQNGQNISEAIAEKIREKNEKGNNQLEIKDISQLVNFGIYQNIMNNVKESIKVVSIVGRQSSGKSYGLNRIFGTRFNVAATRCTDGIWMSLVQIYQEQNRQSKVQYFLVMDCEGLFSERRNEDEEIKLCLVLSAISDMMILNQDLSFNRNLNQLFHKFSENVGKIQGNKLFKGKLMMLIRDVRSDEAKPAYSELKSNIEQLQISRQDKFFGAVFQGKLLGQCLSYYQQKIFGYEINNIRDHYFLSSKHLLQNRWDNGKDLVDSLKIVLSQVFLNDGSSIDDKKKDIQCENQQKQCEESFFKGGELIKDEEIKIDTILKKTVVIEGKSIDIEVDQKDIQLDEIDQDSENSQMPALSEKVMDTFKKSAGEKNSKNHDDWTKALDDFISSLLDHRIMIVMQIYIQKIPNDGNFENIVIKHRKNLEKKVKIYKEEVRFCSQTCKKCNRKCSLKQNHGKNCTCKTDHRCHFYCDKSLKCKQQNMKCDRNSGHKGTHLCAQGDHNCTEQCSMKECMYFCTDEDGHAGAHNCGNKHPCLVKCLDIKCQRTCKFEQAIKHDQHICGEVKCTHNCSECDQQCSFPNHLHQTLIDKDNKSELKKIADNGQEIIQNYHICANDHQCKEICQIDGVCEKIYDMCEKSWVNEFGTFKYQAFEPRGTKIKCEIGIAKYLQIHNGPHKCDKPVHGCTQKCPECSGLCEKEYGHPGLHGSKNHINKQNCVFVSDKNDPKILINDNGKKREYKLGESCNPEQCRSSCQRKGRAHIHLKKCLGGDLCHEKINPSCAKHALERYKPFIDDQFDKMLCQDYWNSMNWESPLDEALILESKSCNFYCGDPVHGETKKFCSNLAWHKGCHVFNCDHPMSKSDVIDVIFCMDATGSMSSYIEESKKVARKIINDIQKMSSEEIKRSIKFGFIAYTDHQSDYKTNEKSRNLAVTKVQALTDETQVQSFIDTIRAGGGDDYAEAVLDGLNDSVKKVGWRKDSLRFLFHIADAPPHGKQFHSSSSDSFPEGCPCGLDFKKICEEINKERIKFRMLKIGNNLNQMASQFRAEITDFEDSNLKDAGQLNILVSDIVVKEVQAQDYEIIA</sequence>
<dbReference type="SUPFAM" id="SSF52540">
    <property type="entry name" value="P-loop containing nucleoside triphosphate hydrolases"/>
    <property type="match status" value="1"/>
</dbReference>
<protein>
    <recommendedName>
        <fullName evidence="8">VWFA domain-containing protein</fullName>
    </recommendedName>
</protein>
<dbReference type="Pfam" id="PF25106">
    <property type="entry name" value="VWA_4"/>
    <property type="match status" value="1"/>
</dbReference>
<dbReference type="Proteomes" id="UP000039865">
    <property type="component" value="Unassembled WGS sequence"/>
</dbReference>
<organism evidence="6 7">
    <name type="scientific">Stylonychia lemnae</name>
    <name type="common">Ciliate</name>
    <dbReference type="NCBI Taxonomy" id="5949"/>
    <lineage>
        <taxon>Eukaryota</taxon>
        <taxon>Sar</taxon>
        <taxon>Alveolata</taxon>
        <taxon>Ciliophora</taxon>
        <taxon>Intramacronucleata</taxon>
        <taxon>Spirotrichea</taxon>
        <taxon>Stichotrichia</taxon>
        <taxon>Sporadotrichida</taxon>
        <taxon>Oxytrichidae</taxon>
        <taxon>Stylonychinae</taxon>
        <taxon>Stylonychia</taxon>
    </lineage>
</organism>
<evidence type="ECO:0000313" key="7">
    <source>
        <dbReference type="Proteomes" id="UP000039865"/>
    </source>
</evidence>
<evidence type="ECO:0000313" key="6">
    <source>
        <dbReference type="EMBL" id="CDW83961.1"/>
    </source>
</evidence>
<evidence type="ECO:0000256" key="3">
    <source>
        <dbReference type="ARBA" id="ARBA00022729"/>
    </source>
</evidence>
<keyword evidence="2" id="KW-0964">Secreted</keyword>
<dbReference type="InParanoid" id="A0A078APR7"/>
<dbReference type="PROSITE" id="PS50234">
    <property type="entry name" value="VWFA"/>
    <property type="match status" value="1"/>
</dbReference>
<dbReference type="OMA" id="HICANDH"/>
<dbReference type="SUPFAM" id="SSF53300">
    <property type="entry name" value="vWA-like"/>
    <property type="match status" value="1"/>
</dbReference>
<evidence type="ECO:0000259" key="5">
    <source>
        <dbReference type="PROSITE" id="PS51717"/>
    </source>
</evidence>
<dbReference type="CDD" id="cd00198">
    <property type="entry name" value="vWFA"/>
    <property type="match status" value="1"/>
</dbReference>
<accession>A0A078APR7</accession>